<dbReference type="FunFam" id="1.10.510.10:FF:000870">
    <property type="entry name" value="OSJNBa0016N04.16-like protein"/>
    <property type="match status" value="1"/>
</dbReference>
<keyword evidence="9" id="KW-1185">Reference proteome</keyword>
<feature type="binding site" evidence="6">
    <location>
        <position position="67"/>
    </location>
    <ligand>
        <name>ATP</name>
        <dbReference type="ChEBI" id="CHEBI:30616"/>
    </ligand>
</feature>
<dbReference type="InterPro" id="IPR000719">
    <property type="entry name" value="Prot_kinase_dom"/>
</dbReference>
<dbReference type="Gramene" id="TraesCLE_scaffold_056914_01G000100.1">
    <property type="protein sequence ID" value="TraesCLE_scaffold_056914_01G000100.1"/>
    <property type="gene ID" value="TraesCLE_scaffold_056914_01G000100"/>
</dbReference>
<reference evidence="8" key="2">
    <citation type="submission" date="2018-10" db="UniProtKB">
        <authorList>
            <consortium name="EnsemblPlants"/>
        </authorList>
    </citation>
    <scope>IDENTIFICATION</scope>
</reference>
<dbReference type="InterPro" id="IPR008271">
    <property type="entry name" value="Ser/Thr_kinase_AS"/>
</dbReference>
<dbReference type="Pfam" id="PF07714">
    <property type="entry name" value="PK_Tyr_Ser-Thr"/>
    <property type="match status" value="1"/>
</dbReference>
<dbReference type="InterPro" id="IPR001245">
    <property type="entry name" value="Ser-Thr/Tyr_kinase_cat_dom"/>
</dbReference>
<dbReference type="GO" id="GO:0005886">
    <property type="term" value="C:plasma membrane"/>
    <property type="evidence" value="ECO:0000318"/>
    <property type="project" value="GO_Central"/>
</dbReference>
<organism evidence="8">
    <name type="scientific">Triticum aestivum</name>
    <name type="common">Wheat</name>
    <dbReference type="NCBI Taxonomy" id="4565"/>
    <lineage>
        <taxon>Eukaryota</taxon>
        <taxon>Viridiplantae</taxon>
        <taxon>Streptophyta</taxon>
        <taxon>Embryophyta</taxon>
        <taxon>Tracheophyta</taxon>
        <taxon>Spermatophyta</taxon>
        <taxon>Magnoliopsida</taxon>
        <taxon>Liliopsida</taxon>
        <taxon>Poales</taxon>
        <taxon>Poaceae</taxon>
        <taxon>BOP clade</taxon>
        <taxon>Pooideae</taxon>
        <taxon>Triticodae</taxon>
        <taxon>Triticeae</taxon>
        <taxon>Triticinae</taxon>
        <taxon>Triticum</taxon>
    </lineage>
</organism>
<accession>A0A3B6LYM9</accession>
<dbReference type="GO" id="GO:0004672">
    <property type="term" value="F:protein kinase activity"/>
    <property type="evidence" value="ECO:0007669"/>
    <property type="project" value="InterPro"/>
</dbReference>
<proteinExistence type="predicted"/>
<dbReference type="OMA" id="NSKARMC"/>
<reference evidence="8" key="1">
    <citation type="submission" date="2018-08" db="EMBL/GenBank/DDBJ databases">
        <authorList>
            <person name="Rossello M."/>
        </authorList>
    </citation>
    <scope>NUCLEOTIDE SEQUENCE [LARGE SCALE GENOMIC DNA]</scope>
    <source>
        <strain evidence="8">cv. Chinese Spring</strain>
    </source>
</reference>
<dbReference type="PROSITE" id="PS00108">
    <property type="entry name" value="PROTEIN_KINASE_ST"/>
    <property type="match status" value="1"/>
</dbReference>
<dbReference type="Gramene" id="TraesRN5B0101280600.1">
    <property type="protein sequence ID" value="TraesRN5B0101280600.1"/>
    <property type="gene ID" value="TraesRN5B0101280600"/>
</dbReference>
<dbReference type="PANTHER" id="PTHR45707">
    <property type="entry name" value="C2 CALCIUM/LIPID-BINDING PLANT PHOSPHORIBOSYLTRANSFERASE FAMILY PROTEIN"/>
    <property type="match status" value="1"/>
</dbReference>
<dbReference type="Gramene" id="TraesLAC5B03G02969420.1">
    <property type="protein sequence ID" value="TraesLAC5B03G02969420.1"/>
    <property type="gene ID" value="TraesLAC5B03G02969420"/>
</dbReference>
<evidence type="ECO:0000256" key="3">
    <source>
        <dbReference type="ARBA" id="ARBA00022741"/>
    </source>
</evidence>
<feature type="domain" description="Protein kinase" evidence="7">
    <location>
        <begin position="39"/>
        <end position="330"/>
    </location>
</feature>
<dbReference type="GO" id="GO:0007166">
    <property type="term" value="P:cell surface receptor signaling pathway"/>
    <property type="evidence" value="ECO:0000318"/>
    <property type="project" value="GO_Central"/>
</dbReference>
<evidence type="ECO:0000256" key="5">
    <source>
        <dbReference type="ARBA" id="ARBA00022840"/>
    </source>
</evidence>
<dbReference type="InterPro" id="IPR011009">
    <property type="entry name" value="Kinase-like_dom_sf"/>
</dbReference>
<dbReference type="Gene3D" id="1.10.510.10">
    <property type="entry name" value="Transferase(Phosphotransferase) domain 1"/>
    <property type="match status" value="2"/>
</dbReference>
<dbReference type="SMR" id="A0A3B6LYM9"/>
<dbReference type="SUPFAM" id="SSF56112">
    <property type="entry name" value="Protein kinase-like (PK-like)"/>
    <property type="match status" value="2"/>
</dbReference>
<dbReference type="InterPro" id="IPR017441">
    <property type="entry name" value="Protein_kinase_ATP_BS"/>
</dbReference>
<dbReference type="Gene3D" id="3.30.200.20">
    <property type="entry name" value="Phosphorylase Kinase, domain 1"/>
    <property type="match status" value="2"/>
</dbReference>
<evidence type="ECO:0000256" key="6">
    <source>
        <dbReference type="PROSITE-ProRule" id="PRU10141"/>
    </source>
</evidence>
<dbReference type="OrthoDB" id="4062651at2759"/>
<dbReference type="Gramene" id="TraesMAC5B03G03012950.1">
    <property type="protein sequence ID" value="TraesMAC5B03G03012950.1"/>
    <property type="gene ID" value="TraesMAC5B03G03012950"/>
</dbReference>
<evidence type="ECO:0000256" key="4">
    <source>
        <dbReference type="ARBA" id="ARBA00022777"/>
    </source>
</evidence>
<dbReference type="EnsemblPlants" id="TraesCS5B02G550000.1">
    <property type="protein sequence ID" value="TraesCS5B02G550000.1"/>
    <property type="gene ID" value="TraesCS5B02G550000"/>
</dbReference>
<dbReference type="PROSITE" id="PS50011">
    <property type="entry name" value="PROTEIN_KINASE_DOM"/>
    <property type="match status" value="2"/>
</dbReference>
<name>A0A3B6LYM9_WHEAT</name>
<dbReference type="PROSITE" id="PS00107">
    <property type="entry name" value="PROTEIN_KINASE_ATP"/>
    <property type="match status" value="1"/>
</dbReference>
<dbReference type="SMART" id="SM00220">
    <property type="entry name" value="S_TKc"/>
    <property type="match status" value="2"/>
</dbReference>
<feature type="domain" description="Protein kinase" evidence="7">
    <location>
        <begin position="429"/>
        <end position="694"/>
    </location>
</feature>
<keyword evidence="1" id="KW-0723">Serine/threonine-protein kinase</keyword>
<evidence type="ECO:0000313" key="8">
    <source>
        <dbReference type="EnsemblPlants" id="TraesCS5B02G550000.1"/>
    </source>
</evidence>
<keyword evidence="4" id="KW-0418">Kinase</keyword>
<dbReference type="AlphaFoldDB" id="A0A3B6LYM9"/>
<evidence type="ECO:0000256" key="2">
    <source>
        <dbReference type="ARBA" id="ARBA00022679"/>
    </source>
</evidence>
<keyword evidence="2" id="KW-0808">Transferase</keyword>
<protein>
    <recommendedName>
        <fullName evidence="7">Protein kinase domain-containing protein</fullName>
    </recommendedName>
</protein>
<dbReference type="Proteomes" id="UP000019116">
    <property type="component" value="Chromosome 5B"/>
</dbReference>
<evidence type="ECO:0000256" key="1">
    <source>
        <dbReference type="ARBA" id="ARBA00022527"/>
    </source>
</evidence>
<dbReference type="Gramene" id="TraesMAC5B03G03012950.2">
    <property type="protein sequence ID" value="TraesMAC5B03G03012950.2"/>
    <property type="gene ID" value="TraesMAC5B03G03012950"/>
</dbReference>
<evidence type="ECO:0000259" key="7">
    <source>
        <dbReference type="PROSITE" id="PS50011"/>
    </source>
</evidence>
<sequence>MDHEAGTSQVHVLDRLLLDENADPTNLPFSLLQDITNHFSLDHQIGSGGFAVVYKGVVGKCMVAVKKLSNTFAVPENKFHEEVRNLIRAKHKNIVRFLGYCADMQGKMEEYEGNLVMADQRNWLLCFEYVCNGSLDKHISDASCGLNWRERYQIIRGICEGLLFLHEKRIIHLDLKPANILLDGHMVPRICDFGLSRCLDKGQTRLITKSRCGTLGYMDPEYLRSGRTTFASDIYSLGTVILEILTGVKRYLEEETVVQSWMIRLEASVGDMQLEQVRVCYKIGIECMNLDPKKRPVAHHIIDRLDNMASADCSYETGTNSSLVELHPSLSSEQLGGRLATERLRKADAEEHSKILEDSSCGAQDTKQKANQHIANILNSISTVFNKLNNLDIFNSKARMCFNRNFMRHRLEESATIMIFAKDELKPVLRNSNLIGKGPFDEVYKGVVDNAQVAVRKLYNGNAIMDDQFANEIIIWSQVNHKNIVRLIGCCLEMDTLILVYEFVPRGSLHDILYSNNKVSLSLDVRLTIAAESAQGLAYLHSQAFNQILHGRIKPASILLDDYFTPKISDFDLWGLNVRDEDPVYIVDMSYADPLYMQTGLLTEKSDVYSFGVVILELISRKEACRSANNSLARSFLEVHEERKKATGLFDKEIAVTTRDLELLDCLAEIAVECLDLDVDQRPTMIELAARLLILNRSRRSRVVHQQV</sequence>
<dbReference type="PANTHER" id="PTHR45707:SF69">
    <property type="entry name" value="CALCIUM-DEPENDENT LIPID-BINDING (CALB DOMAIN) PLANT PHOSPHORIBOSYLTRANSFERASE FAMILY PROTEIN"/>
    <property type="match status" value="1"/>
</dbReference>
<dbReference type="Gramene" id="TraesCS5B03G1310800.1">
    <property type="protein sequence ID" value="TraesCS5B03G1310800.1.CDS"/>
    <property type="gene ID" value="TraesCS5B03G1310800"/>
</dbReference>
<dbReference type="GO" id="GO:0005524">
    <property type="term" value="F:ATP binding"/>
    <property type="evidence" value="ECO:0007669"/>
    <property type="project" value="UniProtKB-UniRule"/>
</dbReference>
<dbReference type="Gramene" id="TraesCS5B02G550000.1">
    <property type="protein sequence ID" value="TraesCS5B02G550000.1"/>
    <property type="gene ID" value="TraesCS5B02G550000"/>
</dbReference>
<keyword evidence="5 6" id="KW-0067">ATP-binding</keyword>
<evidence type="ECO:0000313" key="9">
    <source>
        <dbReference type="Proteomes" id="UP000019116"/>
    </source>
</evidence>
<dbReference type="STRING" id="4565.A0A3B6LYM9"/>
<dbReference type="PaxDb" id="4565-Traes_5BL_3DC0729AB.2"/>
<keyword evidence="3 6" id="KW-0547">Nucleotide-binding</keyword>
<dbReference type="Pfam" id="PF00069">
    <property type="entry name" value="Pkinase"/>
    <property type="match status" value="1"/>
</dbReference>